<evidence type="ECO:0008006" key="4">
    <source>
        <dbReference type="Google" id="ProtNLM"/>
    </source>
</evidence>
<feature type="region of interest" description="Disordered" evidence="1">
    <location>
        <begin position="1"/>
        <end position="98"/>
    </location>
</feature>
<dbReference type="AlphaFoldDB" id="A0A1V8T1Q0"/>
<feature type="region of interest" description="Disordered" evidence="1">
    <location>
        <begin position="120"/>
        <end position="165"/>
    </location>
</feature>
<evidence type="ECO:0000256" key="1">
    <source>
        <dbReference type="SAM" id="MobiDB-lite"/>
    </source>
</evidence>
<dbReference type="InParanoid" id="A0A1V8T1Q0"/>
<dbReference type="Proteomes" id="UP000192596">
    <property type="component" value="Unassembled WGS sequence"/>
</dbReference>
<comment type="caution">
    <text evidence="2">The sequence shown here is derived from an EMBL/GenBank/DDBJ whole genome shotgun (WGS) entry which is preliminary data.</text>
</comment>
<gene>
    <name evidence="2" type="ORF">B0A48_09104</name>
</gene>
<feature type="region of interest" description="Disordered" evidence="1">
    <location>
        <begin position="197"/>
        <end position="216"/>
    </location>
</feature>
<dbReference type="STRING" id="1507870.A0A1V8T1Q0"/>
<sequence length="602" mass="64488">MQSGNARTSSTPATGHASALRPRTRRLISGLDDGEELVSDPSSPPRGSRLTSRDASPIPAERLSRPGSSRRDDRLGNSVLARGTGVESLNGRGQSPSALAGLWGNSWSALQGIATDLLGSDVAGPPRQPDPRTRKPLSKLEFTRRASSVTRWGPTSAPAIHDLAAGSKQDVENAVRARKRMDMLLQQDSSYADTLGKFKRRTSDDNQVTSSSAPPDDREALVYLHHVQKADTLAGITIRYNCSANIVRKANRMWPNDTVHSREAIVLPVDACGVKGRPVSGPEAIDLLSDESDALAAGQAEDITPTTNGHTTYPSIFDRRQSSTTVSNADIEPPWHHDSWVVLPSATNPTEIVRLSHQSLGYFPPARRKENCYSDFNTPSSSFDLSRAPVPDLPNLPAMSPARADPPQRPPRTRKLSNATTGYFPSYLIGPGGVGSMSADIRSPGPGQDSLNALFARHLPDVAPPKNQQFLYPPEMPLYTDAGTPVGSGIATPNVAHALNLEHVGGAIEHWVRRVASKAKGAVEPGERSRAARTSVGQPGMGGGDVGDLIEMTDEFEIGGEESDEEGRGRQGSHVAELRASGWDAGQIKVRKREASKGVKDD</sequence>
<dbReference type="EMBL" id="NAJO01000019">
    <property type="protein sequence ID" value="OQO05336.1"/>
    <property type="molecule type" value="Genomic_DNA"/>
</dbReference>
<dbReference type="InterPro" id="IPR018392">
    <property type="entry name" value="LysM"/>
</dbReference>
<evidence type="ECO:0000313" key="3">
    <source>
        <dbReference type="Proteomes" id="UP000192596"/>
    </source>
</evidence>
<protein>
    <recommendedName>
        <fullName evidence="4">LysM domain-containing protein</fullName>
    </recommendedName>
</protein>
<dbReference type="PANTHER" id="PTHR20932">
    <property type="entry name" value="LYSM AND PUTATIVE PEPTIDOGLYCAN-BINDING DOMAIN-CONTAINING PROTEIN"/>
    <property type="match status" value="1"/>
</dbReference>
<proteinExistence type="predicted"/>
<feature type="compositionally biased region" description="Basic and acidic residues" evidence="1">
    <location>
        <begin position="593"/>
        <end position="602"/>
    </location>
</feature>
<feature type="region of interest" description="Disordered" evidence="1">
    <location>
        <begin position="519"/>
        <end position="602"/>
    </location>
</feature>
<dbReference type="InterPro" id="IPR045030">
    <property type="entry name" value="LYSM1-4"/>
</dbReference>
<dbReference type="Gene3D" id="3.10.350.10">
    <property type="entry name" value="LysM domain"/>
    <property type="match status" value="1"/>
</dbReference>
<name>A0A1V8T1Q0_9PEZI</name>
<dbReference type="PANTHER" id="PTHR20932:SF8">
    <property type="entry name" value="LD22649P"/>
    <property type="match status" value="1"/>
</dbReference>
<dbReference type="CDD" id="cd00118">
    <property type="entry name" value="LysM"/>
    <property type="match status" value="1"/>
</dbReference>
<accession>A0A1V8T1Q0</accession>
<dbReference type="InterPro" id="IPR036779">
    <property type="entry name" value="LysM_dom_sf"/>
</dbReference>
<organism evidence="2 3">
    <name type="scientific">Cryoendolithus antarcticus</name>
    <dbReference type="NCBI Taxonomy" id="1507870"/>
    <lineage>
        <taxon>Eukaryota</taxon>
        <taxon>Fungi</taxon>
        <taxon>Dikarya</taxon>
        <taxon>Ascomycota</taxon>
        <taxon>Pezizomycotina</taxon>
        <taxon>Dothideomycetes</taxon>
        <taxon>Dothideomycetidae</taxon>
        <taxon>Cladosporiales</taxon>
        <taxon>Cladosporiaceae</taxon>
        <taxon>Cryoendolithus</taxon>
    </lineage>
</organism>
<feature type="compositionally biased region" description="Polar residues" evidence="1">
    <location>
        <begin position="1"/>
        <end position="13"/>
    </location>
</feature>
<feature type="region of interest" description="Disordered" evidence="1">
    <location>
        <begin position="380"/>
        <end position="419"/>
    </location>
</feature>
<reference evidence="3" key="1">
    <citation type="submission" date="2017-03" db="EMBL/GenBank/DDBJ databases">
        <title>Genomes of endolithic fungi from Antarctica.</title>
        <authorList>
            <person name="Coleine C."/>
            <person name="Masonjones S."/>
            <person name="Stajich J.E."/>
        </authorList>
    </citation>
    <scope>NUCLEOTIDE SEQUENCE [LARGE SCALE GENOMIC DNA]</scope>
    <source>
        <strain evidence="3">CCFEE 5527</strain>
    </source>
</reference>
<evidence type="ECO:0000313" key="2">
    <source>
        <dbReference type="EMBL" id="OQO05336.1"/>
    </source>
</evidence>
<keyword evidence="3" id="KW-1185">Reference proteome</keyword>
<feature type="compositionally biased region" description="Acidic residues" evidence="1">
    <location>
        <begin position="551"/>
        <end position="565"/>
    </location>
</feature>
<dbReference type="OrthoDB" id="2192830at2759"/>